<dbReference type="PANTHER" id="PTHR30273:SF2">
    <property type="entry name" value="PROTEIN FECR"/>
    <property type="match status" value="1"/>
</dbReference>
<evidence type="ECO:0000313" key="4">
    <source>
        <dbReference type="EMBL" id="MBW4768847.1"/>
    </source>
</evidence>
<sequence>MSFDKNTQPKEDGFRFTPEQAFQLFKERIATQEEKEKQNKKLKWSIVCSTVALGVVLSVALITCLFISPRLANTAQKGVWMEVPMGSTSRIVLPDGSIAHLNENSHLTYSHLFGIKNREIKMSGECYFEVKKNEKQPFIVFSDAMKVQVLGTKFNVRDYPNSSHSCVALLEGKVTASNIKDETNSYELRPNQQITLDKHTGEMQIEDIHNTKELLWTSEELALNGKSLTDITYILSQRYHVNIVISNDSMRKLRFGGSLSLKNQHINEVLDVLKSTGKIRYRTKNNTIVIY</sequence>
<evidence type="ECO:0000259" key="2">
    <source>
        <dbReference type="Pfam" id="PF04773"/>
    </source>
</evidence>
<protein>
    <submittedName>
        <fullName evidence="4">FecR family protein</fullName>
    </submittedName>
</protein>
<keyword evidence="5" id="KW-1185">Reference proteome</keyword>
<feature type="domain" description="FecR protein" evidence="2">
    <location>
        <begin position="83"/>
        <end position="174"/>
    </location>
</feature>
<dbReference type="InterPro" id="IPR012373">
    <property type="entry name" value="Ferrdict_sens_TM"/>
</dbReference>
<reference evidence="4 5" key="1">
    <citation type="submission" date="2021-07" db="EMBL/GenBank/DDBJ databases">
        <title>Genomic diversity and antimicrobial resistance of Prevotella spp. isolated from chronic lung disease airways.</title>
        <authorList>
            <person name="Webb K.A."/>
            <person name="Olagoke O.S."/>
            <person name="Baird T."/>
            <person name="Neill J."/>
            <person name="Pham A."/>
            <person name="Wells T.J."/>
            <person name="Ramsay K.A."/>
            <person name="Bell S.C."/>
            <person name="Sarovich D.S."/>
            <person name="Price E.P."/>
        </authorList>
    </citation>
    <scope>NUCLEOTIDE SEQUENCE [LARGE SCALE GENOMIC DNA]</scope>
    <source>
        <strain evidence="4 5">SCHI0011.S.12</strain>
    </source>
</reference>
<dbReference type="Pfam" id="PF16344">
    <property type="entry name" value="FecR_C"/>
    <property type="match status" value="1"/>
</dbReference>
<evidence type="ECO:0000259" key="3">
    <source>
        <dbReference type="Pfam" id="PF16344"/>
    </source>
</evidence>
<gene>
    <name evidence="4" type="ORF">KZO38_03615</name>
</gene>
<feature type="domain" description="Protein FecR C-terminal" evidence="3">
    <location>
        <begin position="221"/>
        <end position="290"/>
    </location>
</feature>
<dbReference type="Proteomes" id="UP000788426">
    <property type="component" value="Unassembled WGS sequence"/>
</dbReference>
<feature type="transmembrane region" description="Helical" evidence="1">
    <location>
        <begin position="44"/>
        <end position="68"/>
    </location>
</feature>
<organism evidence="4 5">
    <name type="scientific">Hoylesella nanceiensis</name>
    <dbReference type="NCBI Taxonomy" id="425941"/>
    <lineage>
        <taxon>Bacteria</taxon>
        <taxon>Pseudomonadati</taxon>
        <taxon>Bacteroidota</taxon>
        <taxon>Bacteroidia</taxon>
        <taxon>Bacteroidales</taxon>
        <taxon>Prevotellaceae</taxon>
        <taxon>Hoylesella</taxon>
    </lineage>
</organism>
<name>A0ABS6YC54_9BACT</name>
<keyword evidence="1" id="KW-0472">Membrane</keyword>
<dbReference type="Pfam" id="PF04773">
    <property type="entry name" value="FecR"/>
    <property type="match status" value="1"/>
</dbReference>
<comment type="caution">
    <text evidence="4">The sequence shown here is derived from an EMBL/GenBank/DDBJ whole genome shotgun (WGS) entry which is preliminary data.</text>
</comment>
<dbReference type="RefSeq" id="WP_219479957.1">
    <property type="nucleotide sequence ID" value="NZ_CAUTHS010000009.1"/>
</dbReference>
<dbReference type="PIRSF" id="PIRSF018266">
    <property type="entry name" value="FecR"/>
    <property type="match status" value="1"/>
</dbReference>
<keyword evidence="1" id="KW-1133">Transmembrane helix</keyword>
<dbReference type="InterPro" id="IPR032508">
    <property type="entry name" value="FecR_C"/>
</dbReference>
<dbReference type="PANTHER" id="PTHR30273">
    <property type="entry name" value="PERIPLASMIC SIGNAL SENSOR AND SIGMA FACTOR ACTIVATOR FECR-RELATED"/>
    <property type="match status" value="1"/>
</dbReference>
<evidence type="ECO:0000313" key="5">
    <source>
        <dbReference type="Proteomes" id="UP000788426"/>
    </source>
</evidence>
<dbReference type="InterPro" id="IPR006860">
    <property type="entry name" value="FecR"/>
</dbReference>
<dbReference type="EMBL" id="JAHXCT010000002">
    <property type="protein sequence ID" value="MBW4768847.1"/>
    <property type="molecule type" value="Genomic_DNA"/>
</dbReference>
<keyword evidence="1" id="KW-0812">Transmembrane</keyword>
<proteinExistence type="predicted"/>
<accession>A0ABS6YC54</accession>
<evidence type="ECO:0000256" key="1">
    <source>
        <dbReference type="SAM" id="Phobius"/>
    </source>
</evidence>